<sequence length="306" mass="34141">MKILSDGKQLQDSSTLISLGITEATQLLLVAKPRKKTQQNPPQSQIPKENSPHPPTPSPQAPLTIRQPILKNSEKDASQEAFNTPIQPPPVSAETAMPMAPRKNEQKPEVVPINDPFHLLRNHSQLKEIQGLIELDETNLVHITRGIAANHPSLVPAMKSQPLDFLSIVTGKPVDTFTPFVESMNHPHMFDFGDSDTDDDEQTHVDDLLDAFLPVDTHTHSVYRDSPETHTPSFNPAPRQMSPETEQPAMLRDEAVDIHLNQQDEINIRQIIENTSVTHDEALEAYLACEKNVSHAINFLLDSRFG</sequence>
<dbReference type="Gene3D" id="1.10.8.10">
    <property type="entry name" value="DNA helicase RuvA subunit, C-terminal domain"/>
    <property type="match status" value="1"/>
</dbReference>
<gene>
    <name evidence="3" type="ORF">BLNAU_6449</name>
</gene>
<evidence type="ECO:0000256" key="1">
    <source>
        <dbReference type="SAM" id="MobiDB-lite"/>
    </source>
</evidence>
<proteinExistence type="predicted"/>
<comment type="caution">
    <text evidence="3">The sequence shown here is derived from an EMBL/GenBank/DDBJ whole genome shotgun (WGS) entry which is preliminary data.</text>
</comment>
<evidence type="ECO:0000259" key="2">
    <source>
        <dbReference type="PROSITE" id="PS50053"/>
    </source>
</evidence>
<evidence type="ECO:0000313" key="3">
    <source>
        <dbReference type="EMBL" id="KAK2958680.1"/>
    </source>
</evidence>
<feature type="domain" description="Ubiquitin-like" evidence="2">
    <location>
        <begin position="1"/>
        <end position="36"/>
    </location>
</feature>
<reference evidence="3 4" key="1">
    <citation type="journal article" date="2022" name="bioRxiv">
        <title>Genomics of Preaxostyla Flagellates Illuminates Evolutionary Transitions and the Path Towards Mitochondrial Loss.</title>
        <authorList>
            <person name="Novak L.V.F."/>
            <person name="Treitli S.C."/>
            <person name="Pyrih J."/>
            <person name="Halakuc P."/>
            <person name="Pipaliya S.V."/>
            <person name="Vacek V."/>
            <person name="Brzon O."/>
            <person name="Soukal P."/>
            <person name="Eme L."/>
            <person name="Dacks J.B."/>
            <person name="Karnkowska A."/>
            <person name="Elias M."/>
            <person name="Hampl V."/>
        </authorList>
    </citation>
    <scope>NUCLEOTIDE SEQUENCE [LARGE SCALE GENOMIC DNA]</scope>
    <source>
        <strain evidence="3">NAU3</strain>
        <tissue evidence="3">Gut</tissue>
    </source>
</reference>
<accession>A0ABQ9Y4L6</accession>
<dbReference type="PROSITE" id="PS50053">
    <property type="entry name" value="UBIQUITIN_2"/>
    <property type="match status" value="1"/>
</dbReference>
<dbReference type="EMBL" id="JARBJD010000036">
    <property type="protein sequence ID" value="KAK2958680.1"/>
    <property type="molecule type" value="Genomic_DNA"/>
</dbReference>
<feature type="region of interest" description="Disordered" evidence="1">
    <location>
        <begin position="221"/>
        <end position="246"/>
    </location>
</feature>
<evidence type="ECO:0000313" key="4">
    <source>
        <dbReference type="Proteomes" id="UP001281761"/>
    </source>
</evidence>
<keyword evidence="4" id="KW-1185">Reference proteome</keyword>
<protein>
    <recommendedName>
        <fullName evidence="2">Ubiquitin-like domain-containing protein</fullName>
    </recommendedName>
</protein>
<feature type="region of interest" description="Disordered" evidence="1">
    <location>
        <begin position="30"/>
        <end position="96"/>
    </location>
</feature>
<dbReference type="Proteomes" id="UP001281761">
    <property type="component" value="Unassembled WGS sequence"/>
</dbReference>
<dbReference type="InterPro" id="IPR000626">
    <property type="entry name" value="Ubiquitin-like_dom"/>
</dbReference>
<organism evidence="3 4">
    <name type="scientific">Blattamonas nauphoetae</name>
    <dbReference type="NCBI Taxonomy" id="2049346"/>
    <lineage>
        <taxon>Eukaryota</taxon>
        <taxon>Metamonada</taxon>
        <taxon>Preaxostyla</taxon>
        <taxon>Oxymonadida</taxon>
        <taxon>Blattamonas</taxon>
    </lineage>
</organism>
<name>A0ABQ9Y4L6_9EUKA</name>